<dbReference type="PROSITE" id="PS00061">
    <property type="entry name" value="ADH_SHORT"/>
    <property type="match status" value="1"/>
</dbReference>
<dbReference type="GO" id="GO:0016616">
    <property type="term" value="F:oxidoreductase activity, acting on the CH-OH group of donors, NAD or NADP as acceptor"/>
    <property type="evidence" value="ECO:0007669"/>
    <property type="project" value="TreeGrafter"/>
</dbReference>
<sequence>MNYFSLEGRNVLVTGAGQGVGRAIALAMAGHGAGAVVVNDFHAERAEAVAAELRALGCRALGVQADVTDRASVKRMFDAIRQAFGSLHVLVNNAGNAGPGAVSADLPKFWESDEADWQKWIGTNFNGVLNCCREAIPFLMEHQAGRLITIVSDAGRVGESGYAVYSGAKAGAAGFMRAMAKELGRFMATANCIALASVETPGLAQRNADPDLVRKKLAKYVIRRQGRPEDAAGAAVFLASDAGSWITGQTLPVNGGYSFNQ</sequence>
<name>A0A0H3LNT7_BORBR</name>
<dbReference type="PANTHER" id="PTHR42760:SF40">
    <property type="entry name" value="3-OXOACYL-[ACYL-CARRIER-PROTEIN] REDUCTASE, CHLOROPLASTIC"/>
    <property type="match status" value="1"/>
</dbReference>
<dbReference type="SUPFAM" id="SSF51735">
    <property type="entry name" value="NAD(P)-binding Rossmann-fold domains"/>
    <property type="match status" value="1"/>
</dbReference>
<dbReference type="EMBL" id="BX640440">
    <property type="protein sequence ID" value="CAE31586.1"/>
    <property type="molecule type" value="Genomic_DNA"/>
</dbReference>
<evidence type="ECO:0000313" key="3">
    <source>
        <dbReference type="Proteomes" id="UP000001027"/>
    </source>
</evidence>
<dbReference type="Gene3D" id="3.40.50.720">
    <property type="entry name" value="NAD(P)-binding Rossmann-like Domain"/>
    <property type="match status" value="1"/>
</dbReference>
<dbReference type="PANTHER" id="PTHR42760">
    <property type="entry name" value="SHORT-CHAIN DEHYDROGENASES/REDUCTASES FAMILY MEMBER"/>
    <property type="match status" value="1"/>
</dbReference>
<protein>
    <submittedName>
        <fullName evidence="2">Short chain dehydrogenase</fullName>
    </submittedName>
</protein>
<dbReference type="HOGENOM" id="CLU_010194_1_1_4"/>
<evidence type="ECO:0000256" key="1">
    <source>
        <dbReference type="ARBA" id="ARBA00006484"/>
    </source>
</evidence>
<evidence type="ECO:0000313" key="2">
    <source>
        <dbReference type="EMBL" id="CAE31586.1"/>
    </source>
</evidence>
<dbReference type="AlphaFoldDB" id="A0A0H3LNT7"/>
<dbReference type="Pfam" id="PF13561">
    <property type="entry name" value="adh_short_C2"/>
    <property type="match status" value="1"/>
</dbReference>
<dbReference type="GeneID" id="56480242"/>
<dbReference type="PRINTS" id="PR00081">
    <property type="entry name" value="GDHRDH"/>
</dbReference>
<dbReference type="FunFam" id="3.40.50.720:FF:000084">
    <property type="entry name" value="Short-chain dehydrogenase reductase"/>
    <property type="match status" value="1"/>
</dbReference>
<dbReference type="GO" id="GO:0030497">
    <property type="term" value="P:fatty acid elongation"/>
    <property type="evidence" value="ECO:0007669"/>
    <property type="project" value="TreeGrafter"/>
</dbReference>
<proteinExistence type="inferred from homology"/>
<dbReference type="eggNOG" id="COG1028">
    <property type="taxonomic scope" value="Bacteria"/>
</dbReference>
<dbReference type="RefSeq" id="WP_003808862.1">
    <property type="nucleotide sequence ID" value="NC_002927.3"/>
</dbReference>
<dbReference type="InterPro" id="IPR020904">
    <property type="entry name" value="Sc_DH/Rdtase_CS"/>
</dbReference>
<dbReference type="InterPro" id="IPR002347">
    <property type="entry name" value="SDR_fam"/>
</dbReference>
<comment type="similarity">
    <text evidence="1">Belongs to the short-chain dehydrogenases/reductases (SDR) family.</text>
</comment>
<organism evidence="2 3">
    <name type="scientific">Bordetella bronchiseptica (strain ATCC BAA-588 / NCTC 13252 / RB50)</name>
    <name type="common">Alcaligenes bronchisepticus</name>
    <dbReference type="NCBI Taxonomy" id="257310"/>
    <lineage>
        <taxon>Bacteria</taxon>
        <taxon>Pseudomonadati</taxon>
        <taxon>Pseudomonadota</taxon>
        <taxon>Betaproteobacteria</taxon>
        <taxon>Burkholderiales</taxon>
        <taxon>Alcaligenaceae</taxon>
        <taxon>Bordetella</taxon>
    </lineage>
</organism>
<dbReference type="KEGG" id="bbr:BB1088"/>
<dbReference type="Proteomes" id="UP000001027">
    <property type="component" value="Chromosome"/>
</dbReference>
<accession>A0A0H3LNT7</accession>
<dbReference type="PRINTS" id="PR00080">
    <property type="entry name" value="SDRFAMILY"/>
</dbReference>
<gene>
    <name evidence="2" type="ordered locus">BB1088</name>
</gene>
<reference evidence="2 3" key="1">
    <citation type="journal article" date="2003" name="Nat. Genet.">
        <title>Comparative analysis of the genome sequences of Bordetella pertussis, Bordetella parapertussis and Bordetella bronchiseptica.</title>
        <authorList>
            <person name="Parkhill J."/>
            <person name="Sebaihia M."/>
            <person name="Preston A."/>
            <person name="Murphy L.D."/>
            <person name="Thomson N.R."/>
            <person name="Harris D.E."/>
            <person name="Holden M.T.G."/>
            <person name="Churcher C.M."/>
            <person name="Bentley S.D."/>
            <person name="Mungall K.L."/>
            <person name="Cerdeno-Tarraga A.-M."/>
            <person name="Temple L."/>
            <person name="James K.D."/>
            <person name="Harris B."/>
            <person name="Quail M.A."/>
            <person name="Achtman M."/>
            <person name="Atkin R."/>
            <person name="Baker S."/>
            <person name="Basham D."/>
            <person name="Bason N."/>
            <person name="Cherevach I."/>
            <person name="Chillingworth T."/>
            <person name="Collins M."/>
            <person name="Cronin A."/>
            <person name="Davis P."/>
            <person name="Doggett J."/>
            <person name="Feltwell T."/>
            <person name="Goble A."/>
            <person name="Hamlin N."/>
            <person name="Hauser H."/>
            <person name="Holroyd S."/>
            <person name="Jagels K."/>
            <person name="Leather S."/>
            <person name="Moule S."/>
            <person name="Norberczak H."/>
            <person name="O'Neil S."/>
            <person name="Ormond D."/>
            <person name="Price C."/>
            <person name="Rabbinowitsch E."/>
            <person name="Rutter S."/>
            <person name="Sanders M."/>
            <person name="Saunders D."/>
            <person name="Seeger K."/>
            <person name="Sharp S."/>
            <person name="Simmonds M."/>
            <person name="Skelton J."/>
            <person name="Squares R."/>
            <person name="Squares S."/>
            <person name="Stevens K."/>
            <person name="Unwin L."/>
            <person name="Whitehead S."/>
            <person name="Barrell B.G."/>
            <person name="Maskell D.J."/>
        </authorList>
    </citation>
    <scope>NUCLEOTIDE SEQUENCE [LARGE SCALE GENOMIC DNA]</scope>
    <source>
        <strain evidence="2 3">ATCC BAA-588 / NCTC 13252 / RB50</strain>
    </source>
</reference>
<dbReference type="InterPro" id="IPR036291">
    <property type="entry name" value="NAD(P)-bd_dom_sf"/>
</dbReference>